<dbReference type="Proteomes" id="UP000319411">
    <property type="component" value="Plasmid unnamed3"/>
</dbReference>
<proteinExistence type="predicted"/>
<accession>A0A518XJX4</accession>
<sequence>MGGKELNFQIVYRGESLGRFINGGWVLFQRSKQSGGGYWLGRTYDGVFIIELERPTSLHEGIKYLMLVDKVASTSHVFDDDFQLEP</sequence>
<protein>
    <recommendedName>
        <fullName evidence="3">LF-82</fullName>
    </recommendedName>
</protein>
<reference evidence="1 2" key="1">
    <citation type="submission" date="2018-10" db="EMBL/GenBank/DDBJ databases">
        <title>Genome Sequencing of Pantoea dispersa DSM 32899.</title>
        <authorList>
            <person name="Nawrath M."/>
            <person name="Ottenheim C."/>
            <person name="Wilm A."/>
            <person name="Zimmermann W."/>
            <person name="Wu J.C."/>
        </authorList>
    </citation>
    <scope>NUCLEOTIDE SEQUENCE [LARGE SCALE GENOMIC DNA]</scope>
    <source>
        <strain evidence="1 2">DSM 32899</strain>
        <plasmid evidence="1 2">unnamed3</plasmid>
    </source>
</reference>
<gene>
    <name evidence="1" type="ORF">D8B20_21445</name>
</gene>
<name>A0A518XJX4_9GAMM</name>
<evidence type="ECO:0008006" key="3">
    <source>
        <dbReference type="Google" id="ProtNLM"/>
    </source>
</evidence>
<organism evidence="1 2">
    <name type="scientific">Candidatus Pantoea soli</name>
    <dbReference type="NCBI Taxonomy" id="3098669"/>
    <lineage>
        <taxon>Bacteria</taxon>
        <taxon>Pseudomonadati</taxon>
        <taxon>Pseudomonadota</taxon>
        <taxon>Gammaproteobacteria</taxon>
        <taxon>Enterobacterales</taxon>
        <taxon>Erwiniaceae</taxon>
        <taxon>Pantoea</taxon>
    </lineage>
</organism>
<evidence type="ECO:0000313" key="1">
    <source>
        <dbReference type="EMBL" id="QDY44494.1"/>
    </source>
</evidence>
<dbReference type="OrthoDB" id="6615164at2"/>
<dbReference type="RefSeq" id="WP_145892125.1">
    <property type="nucleotide sequence ID" value="NZ_CP032705.1"/>
</dbReference>
<dbReference type="EMBL" id="CP032705">
    <property type="protein sequence ID" value="QDY44494.1"/>
    <property type="molecule type" value="Genomic_DNA"/>
</dbReference>
<dbReference type="AlphaFoldDB" id="A0A518XJX4"/>
<dbReference type="KEGG" id="pdis:D8B20_21445"/>
<evidence type="ECO:0000313" key="2">
    <source>
        <dbReference type="Proteomes" id="UP000319411"/>
    </source>
</evidence>
<keyword evidence="2" id="KW-1185">Reference proteome</keyword>
<keyword evidence="1" id="KW-0614">Plasmid</keyword>
<geneLocation type="plasmid" evidence="1 2">
    <name>unnamed3</name>
</geneLocation>